<proteinExistence type="inferred from homology"/>
<feature type="binding site" evidence="8">
    <location>
        <position position="244"/>
    </location>
    <ligand>
        <name>shikimate</name>
        <dbReference type="ChEBI" id="CHEBI:36208"/>
    </ligand>
</feature>
<dbReference type="Gene3D" id="3.40.50.10860">
    <property type="entry name" value="Leucine Dehydrogenase, chain A, domain 1"/>
    <property type="match status" value="1"/>
</dbReference>
<dbReference type="InterPro" id="IPR036291">
    <property type="entry name" value="NAD(P)-bd_dom_sf"/>
</dbReference>
<dbReference type="GO" id="GO:0008652">
    <property type="term" value="P:amino acid biosynthetic process"/>
    <property type="evidence" value="ECO:0007669"/>
    <property type="project" value="UniProtKB-KW"/>
</dbReference>
<evidence type="ECO:0000259" key="10">
    <source>
        <dbReference type="Pfam" id="PF08501"/>
    </source>
</evidence>
<dbReference type="CDD" id="cd01065">
    <property type="entry name" value="NAD_bind_Shikimate_DH"/>
    <property type="match status" value="1"/>
</dbReference>
<dbReference type="OrthoDB" id="9776868at2"/>
<feature type="binding site" evidence="8">
    <location>
        <position position="237"/>
    </location>
    <ligand>
        <name>NADP(+)</name>
        <dbReference type="ChEBI" id="CHEBI:58349"/>
    </ligand>
</feature>
<dbReference type="GO" id="GO:0009423">
    <property type="term" value="P:chorismate biosynthetic process"/>
    <property type="evidence" value="ECO:0007669"/>
    <property type="project" value="UniProtKB-UniRule"/>
</dbReference>
<dbReference type="RefSeq" id="WP_007343653.1">
    <property type="nucleotide sequence ID" value="NZ_GL878494.1"/>
</dbReference>
<dbReference type="SUPFAM" id="SSF51735">
    <property type="entry name" value="NAD(P)-binding Rossmann-fold domains"/>
    <property type="match status" value="1"/>
</dbReference>
<dbReference type="GO" id="GO:0050661">
    <property type="term" value="F:NADP binding"/>
    <property type="evidence" value="ECO:0007669"/>
    <property type="project" value="InterPro"/>
</dbReference>
<protein>
    <recommendedName>
        <fullName evidence="2 8">Shikimate dehydrogenase (NADP(+))</fullName>
        <shortName evidence="8">SDH</shortName>
        <ecNumber evidence="2 8">1.1.1.25</ecNumber>
    </recommendedName>
</protein>
<dbReference type="AlphaFoldDB" id="F2BFZ1"/>
<comment type="caution">
    <text evidence="12">The sequence shown here is derived from an EMBL/GenBank/DDBJ whole genome shotgun (WGS) entry which is preliminary data.</text>
</comment>
<feature type="binding site" evidence="8">
    <location>
        <begin position="154"/>
        <end position="159"/>
    </location>
    <ligand>
        <name>NADP(+)</name>
        <dbReference type="ChEBI" id="CHEBI:58349"/>
    </ligand>
</feature>
<dbReference type="PANTHER" id="PTHR21089:SF1">
    <property type="entry name" value="BIFUNCTIONAL 3-DEHYDROQUINATE DEHYDRATASE_SHIKIMATE DEHYDROGENASE, CHLOROPLASTIC"/>
    <property type="match status" value="1"/>
</dbReference>
<evidence type="ECO:0000256" key="4">
    <source>
        <dbReference type="ARBA" id="ARBA00022857"/>
    </source>
</evidence>
<dbReference type="FunFam" id="3.40.50.10860:FF:000006">
    <property type="entry name" value="Shikimate dehydrogenase (NADP(+))"/>
    <property type="match status" value="1"/>
</dbReference>
<organism evidence="12 13">
    <name type="scientific">Neisseria bacilliformis ATCC BAA-1200</name>
    <dbReference type="NCBI Taxonomy" id="888742"/>
    <lineage>
        <taxon>Bacteria</taxon>
        <taxon>Pseudomonadati</taxon>
        <taxon>Pseudomonadota</taxon>
        <taxon>Betaproteobacteria</taxon>
        <taxon>Neisseriales</taxon>
        <taxon>Neisseriaceae</taxon>
        <taxon>Neisseria</taxon>
    </lineage>
</organism>
<feature type="domain" description="Shikimate dehydrogenase substrate binding N-terminal" evidence="10">
    <location>
        <begin position="9"/>
        <end position="91"/>
    </location>
</feature>
<dbReference type="STRING" id="267212.GCA_001063965_00850"/>
<feature type="binding site" evidence="8">
    <location>
        <begin position="130"/>
        <end position="134"/>
    </location>
    <ligand>
        <name>NADP(+)</name>
        <dbReference type="ChEBI" id="CHEBI:58349"/>
    </ligand>
</feature>
<dbReference type="PANTHER" id="PTHR21089">
    <property type="entry name" value="SHIKIMATE DEHYDROGENASE"/>
    <property type="match status" value="1"/>
</dbReference>
<comment type="subunit">
    <text evidence="8">Homodimer.</text>
</comment>
<feature type="active site" description="Proton acceptor" evidence="8">
    <location>
        <position position="68"/>
    </location>
</feature>
<dbReference type="EC" id="1.1.1.25" evidence="2 8"/>
<gene>
    <name evidence="8 12" type="primary">aroE</name>
    <name evidence="12" type="ORF">HMPREF9123_2648</name>
</gene>
<keyword evidence="13" id="KW-1185">Reference proteome</keyword>
<keyword evidence="5 8" id="KW-0560">Oxidoreductase</keyword>
<dbReference type="GO" id="GO:0004764">
    <property type="term" value="F:shikimate 3-dehydrogenase (NADP+) activity"/>
    <property type="evidence" value="ECO:0007669"/>
    <property type="project" value="UniProtKB-UniRule"/>
</dbReference>
<keyword evidence="6 8" id="KW-0057">Aromatic amino acid biosynthesis</keyword>
<evidence type="ECO:0000256" key="2">
    <source>
        <dbReference type="ARBA" id="ARBA00012962"/>
    </source>
</evidence>
<evidence type="ECO:0000256" key="5">
    <source>
        <dbReference type="ARBA" id="ARBA00023002"/>
    </source>
</evidence>
<dbReference type="EMBL" id="AFAY01000053">
    <property type="protein sequence ID" value="EGF07112.1"/>
    <property type="molecule type" value="Genomic_DNA"/>
</dbReference>
<dbReference type="InterPro" id="IPR013708">
    <property type="entry name" value="Shikimate_DH-bd_N"/>
</dbReference>
<feature type="binding site" evidence="8">
    <location>
        <position position="215"/>
    </location>
    <ligand>
        <name>shikimate</name>
        <dbReference type="ChEBI" id="CHEBI:36208"/>
    </ligand>
</feature>
<dbReference type="Pfam" id="PF08501">
    <property type="entry name" value="Shikimate_dh_N"/>
    <property type="match status" value="1"/>
</dbReference>
<dbReference type="InterPro" id="IPR041121">
    <property type="entry name" value="SDH_C"/>
</dbReference>
<evidence type="ECO:0000256" key="8">
    <source>
        <dbReference type="HAMAP-Rule" id="MF_00222"/>
    </source>
</evidence>
<dbReference type="Pfam" id="PF01488">
    <property type="entry name" value="Shikimate_DH"/>
    <property type="match status" value="1"/>
</dbReference>
<comment type="catalytic activity">
    <reaction evidence="7 8">
        <text>shikimate + NADP(+) = 3-dehydroshikimate + NADPH + H(+)</text>
        <dbReference type="Rhea" id="RHEA:17737"/>
        <dbReference type="ChEBI" id="CHEBI:15378"/>
        <dbReference type="ChEBI" id="CHEBI:16630"/>
        <dbReference type="ChEBI" id="CHEBI:36208"/>
        <dbReference type="ChEBI" id="CHEBI:57783"/>
        <dbReference type="ChEBI" id="CHEBI:58349"/>
        <dbReference type="EC" id="1.1.1.25"/>
    </reaction>
</comment>
<feature type="domain" description="SDH C-terminal" evidence="11">
    <location>
        <begin position="237"/>
        <end position="267"/>
    </location>
</feature>
<dbReference type="GO" id="GO:0009073">
    <property type="term" value="P:aromatic amino acid family biosynthetic process"/>
    <property type="evidence" value="ECO:0007669"/>
    <property type="project" value="UniProtKB-KW"/>
</dbReference>
<evidence type="ECO:0000256" key="7">
    <source>
        <dbReference type="ARBA" id="ARBA00049442"/>
    </source>
</evidence>
<dbReference type="InterPro" id="IPR006151">
    <property type="entry name" value="Shikm_DH/Glu-tRNA_Rdtase"/>
</dbReference>
<sequence length="270" mass="28067">MTPAPLYAVFGNPVAHSKSPQIHQMFAAQEGVSIRYERRLSQPETFAREIAAFFAEGGAGANVTLPFKTRAAELAHECAERAAAAGAANTLIPFSDGLIRADNTDGLGLVSDITRNLGIPLCGKRILVLGAGGAVRGVLQPLLAENPAELAIANRTHEKAQALARRFGIAAVETGRLKSGFDIIVNGTSGSLAGTAPDIPPTAYRNCALAYDMAYADTATAFQTAAAKNGAAQTADGLGMLVCQAAESYRLWRGHTPATAPVIAALRKAV</sequence>
<feature type="binding site" evidence="8">
    <location>
        <position position="213"/>
    </location>
    <ligand>
        <name>NADP(+)</name>
        <dbReference type="ChEBI" id="CHEBI:58349"/>
    </ligand>
</feature>
<dbReference type="InterPro" id="IPR022893">
    <property type="entry name" value="Shikimate_DH_fam"/>
</dbReference>
<name>F2BFZ1_9NEIS</name>
<reference evidence="12 13" key="1">
    <citation type="submission" date="2011-02" db="EMBL/GenBank/DDBJ databases">
        <authorList>
            <person name="Muzny D."/>
            <person name="Qin X."/>
            <person name="Deng J."/>
            <person name="Jiang H."/>
            <person name="Liu Y."/>
            <person name="Qu J."/>
            <person name="Song X.-Z."/>
            <person name="Zhang L."/>
            <person name="Thornton R."/>
            <person name="Coyle M."/>
            <person name="Francisco L."/>
            <person name="Jackson L."/>
            <person name="Javaid M."/>
            <person name="Korchina V."/>
            <person name="Kovar C."/>
            <person name="Mata R."/>
            <person name="Mathew T."/>
            <person name="Ngo R."/>
            <person name="Nguyen L."/>
            <person name="Nguyen N."/>
            <person name="Okwuonu G."/>
            <person name="Ongeri F."/>
            <person name="Pham C."/>
            <person name="Simmons D."/>
            <person name="Wilczek-Boney K."/>
            <person name="Hale W."/>
            <person name="Jakkamsetti A."/>
            <person name="Pham P."/>
            <person name="Ruth R."/>
            <person name="San Lucas F."/>
            <person name="Warren J."/>
            <person name="Zhang J."/>
            <person name="Zhao Z."/>
            <person name="Zhou C."/>
            <person name="Zhu D."/>
            <person name="Lee S."/>
            <person name="Bess C."/>
            <person name="Blankenburg K."/>
            <person name="Forbes L."/>
            <person name="Fu Q."/>
            <person name="Gubbala S."/>
            <person name="Hirani K."/>
            <person name="Jayaseelan J.C."/>
            <person name="Lara F."/>
            <person name="Munidasa M."/>
            <person name="Palculict T."/>
            <person name="Patil S."/>
            <person name="Pu L.-L."/>
            <person name="Saada N."/>
            <person name="Tang L."/>
            <person name="Weissenberger G."/>
            <person name="Zhu Y."/>
            <person name="Hemphill L."/>
            <person name="Shang Y."/>
            <person name="Youmans B."/>
            <person name="Ayvaz T."/>
            <person name="Ross M."/>
            <person name="Santibanez J."/>
            <person name="Aqrawi P."/>
            <person name="Gross S."/>
            <person name="Joshi V."/>
            <person name="Fowler G."/>
            <person name="Nazareth L."/>
            <person name="Reid J."/>
            <person name="Worley K."/>
            <person name="Petrosino J."/>
            <person name="Highlander S."/>
            <person name="Gibbs R."/>
        </authorList>
    </citation>
    <scope>NUCLEOTIDE SEQUENCE [LARGE SCALE GENOMIC DNA]</scope>
    <source>
        <strain evidence="12 13">ATCC BAA-1200</strain>
    </source>
</reference>
<comment type="function">
    <text evidence="8">Involved in the biosynthesis of the chorismate, which leads to the biosynthesis of aromatic amino acids. Catalyzes the reversible NADPH linked reduction of 3-dehydroshikimate (DHSA) to yield shikimate (SA).</text>
</comment>
<dbReference type="Gene3D" id="3.40.50.720">
    <property type="entry name" value="NAD(P)-binding Rossmann-like Domain"/>
    <property type="match status" value="1"/>
</dbReference>
<dbReference type="InterPro" id="IPR011342">
    <property type="entry name" value="Shikimate_DH"/>
</dbReference>
<keyword evidence="3 8" id="KW-0028">Amino-acid biosynthesis</keyword>
<dbReference type="NCBIfam" id="TIGR00507">
    <property type="entry name" value="aroE"/>
    <property type="match status" value="1"/>
</dbReference>
<dbReference type="Pfam" id="PF18317">
    <property type="entry name" value="SDH_C"/>
    <property type="match status" value="1"/>
</dbReference>
<dbReference type="InterPro" id="IPR046346">
    <property type="entry name" value="Aminoacid_DH-like_N_sf"/>
</dbReference>
<dbReference type="GO" id="GO:0019632">
    <property type="term" value="P:shikimate metabolic process"/>
    <property type="evidence" value="ECO:0007669"/>
    <property type="project" value="InterPro"/>
</dbReference>
<feature type="binding site" evidence="8">
    <location>
        <begin position="17"/>
        <end position="19"/>
    </location>
    <ligand>
        <name>shikimate</name>
        <dbReference type="ChEBI" id="CHEBI:36208"/>
    </ligand>
</feature>
<accession>F2BFZ1</accession>
<evidence type="ECO:0000313" key="12">
    <source>
        <dbReference type="EMBL" id="EGF07112.1"/>
    </source>
</evidence>
<evidence type="ECO:0000256" key="6">
    <source>
        <dbReference type="ARBA" id="ARBA00023141"/>
    </source>
</evidence>
<keyword evidence="4 8" id="KW-0521">NADP</keyword>
<feature type="binding site" evidence="8">
    <location>
        <position position="105"/>
    </location>
    <ligand>
        <name>shikimate</name>
        <dbReference type="ChEBI" id="CHEBI:36208"/>
    </ligand>
</feature>
<feature type="binding site" evidence="8">
    <location>
        <position position="80"/>
    </location>
    <ligand>
        <name>NADP(+)</name>
        <dbReference type="ChEBI" id="CHEBI:58349"/>
    </ligand>
</feature>
<dbReference type="HAMAP" id="MF_00222">
    <property type="entry name" value="Shikimate_DH_AroE"/>
    <property type="match status" value="1"/>
</dbReference>
<feature type="binding site" evidence="8">
    <location>
        <position position="89"/>
    </location>
    <ligand>
        <name>shikimate</name>
        <dbReference type="ChEBI" id="CHEBI:36208"/>
    </ligand>
</feature>
<evidence type="ECO:0000259" key="11">
    <source>
        <dbReference type="Pfam" id="PF18317"/>
    </source>
</evidence>
<dbReference type="GO" id="GO:0005829">
    <property type="term" value="C:cytosol"/>
    <property type="evidence" value="ECO:0007669"/>
    <property type="project" value="TreeGrafter"/>
</dbReference>
<evidence type="ECO:0000313" key="13">
    <source>
        <dbReference type="Proteomes" id="UP000004105"/>
    </source>
</evidence>
<comment type="similarity">
    <text evidence="8">Belongs to the shikimate dehydrogenase family.</text>
</comment>
<dbReference type="NCBIfam" id="NF001310">
    <property type="entry name" value="PRK00258.1-2"/>
    <property type="match status" value="1"/>
</dbReference>
<feature type="domain" description="Quinate/shikimate 5-dehydrogenase/glutamyl-tRNA reductase" evidence="9">
    <location>
        <begin position="121"/>
        <end position="185"/>
    </location>
</feature>
<evidence type="ECO:0000259" key="9">
    <source>
        <dbReference type="Pfam" id="PF01488"/>
    </source>
</evidence>
<feature type="binding site" evidence="8">
    <location>
        <position position="64"/>
    </location>
    <ligand>
        <name>shikimate</name>
        <dbReference type="ChEBI" id="CHEBI:36208"/>
    </ligand>
</feature>
<evidence type="ECO:0000256" key="1">
    <source>
        <dbReference type="ARBA" id="ARBA00004871"/>
    </source>
</evidence>
<evidence type="ECO:0000256" key="3">
    <source>
        <dbReference type="ARBA" id="ARBA00022605"/>
    </source>
</evidence>
<dbReference type="Proteomes" id="UP000004105">
    <property type="component" value="Unassembled WGS sequence"/>
</dbReference>
<dbReference type="SUPFAM" id="SSF53223">
    <property type="entry name" value="Aminoacid dehydrogenase-like, N-terminal domain"/>
    <property type="match status" value="1"/>
</dbReference>
<dbReference type="HOGENOM" id="CLU_044063_2_1_4"/>
<dbReference type="UniPathway" id="UPA00053">
    <property type="reaction ID" value="UER00087"/>
</dbReference>
<comment type="pathway">
    <text evidence="1 8">Metabolic intermediate biosynthesis; chorismate biosynthesis; chorismate from D-erythrose 4-phosphate and phosphoenolpyruvate: step 4/7.</text>
</comment>